<dbReference type="Ensembl" id="ENSOANT00000051727.1">
    <property type="protein sequence ID" value="ENSOANP00000050236.1"/>
    <property type="gene ID" value="ENSOANG00000044403.1"/>
</dbReference>
<keyword evidence="1" id="KW-0472">Membrane</keyword>
<reference evidence="2" key="2">
    <citation type="submission" date="2025-08" db="UniProtKB">
        <authorList>
            <consortium name="Ensembl"/>
        </authorList>
    </citation>
    <scope>IDENTIFICATION</scope>
    <source>
        <strain evidence="2">Glennie</strain>
    </source>
</reference>
<dbReference type="Proteomes" id="UP000002279">
    <property type="component" value="Chromosome X5"/>
</dbReference>
<reference evidence="2 3" key="1">
    <citation type="journal article" date="2008" name="Nature">
        <title>Genome analysis of the platypus reveals unique signatures of evolution.</title>
        <authorList>
            <person name="Warren W.C."/>
            <person name="Hillier L.W."/>
            <person name="Marshall Graves J.A."/>
            <person name="Birney E."/>
            <person name="Ponting C.P."/>
            <person name="Grutzner F."/>
            <person name="Belov K."/>
            <person name="Miller W."/>
            <person name="Clarke L."/>
            <person name="Chinwalla A.T."/>
            <person name="Yang S.P."/>
            <person name="Heger A."/>
            <person name="Locke D.P."/>
            <person name="Miethke P."/>
            <person name="Waters P.D."/>
            <person name="Veyrunes F."/>
            <person name="Fulton L."/>
            <person name="Fulton B."/>
            <person name="Graves T."/>
            <person name="Wallis J."/>
            <person name="Puente X.S."/>
            <person name="Lopez-Otin C."/>
            <person name="Ordonez G.R."/>
            <person name="Eichler E.E."/>
            <person name="Chen L."/>
            <person name="Cheng Z."/>
            <person name="Deakin J.E."/>
            <person name="Alsop A."/>
            <person name="Thompson K."/>
            <person name="Kirby P."/>
            <person name="Papenfuss A.T."/>
            <person name="Wakefield M.J."/>
            <person name="Olender T."/>
            <person name="Lancet D."/>
            <person name="Huttley G.A."/>
            <person name="Smit A.F."/>
            <person name="Pask A."/>
            <person name="Temple-Smith P."/>
            <person name="Batzer M.A."/>
            <person name="Walker J.A."/>
            <person name="Konkel M.K."/>
            <person name="Harris R.S."/>
            <person name="Whittington C.M."/>
            <person name="Wong E.S."/>
            <person name="Gemmell N.J."/>
            <person name="Buschiazzo E."/>
            <person name="Vargas Jentzsch I.M."/>
            <person name="Merkel A."/>
            <person name="Schmitz J."/>
            <person name="Zemann A."/>
            <person name="Churakov G."/>
            <person name="Kriegs J.O."/>
            <person name="Brosius J."/>
            <person name="Murchison E.P."/>
            <person name="Sachidanandam R."/>
            <person name="Smith C."/>
            <person name="Hannon G.J."/>
            <person name="Tsend-Ayush E."/>
            <person name="McMillan D."/>
            <person name="Attenborough R."/>
            <person name="Rens W."/>
            <person name="Ferguson-Smith M."/>
            <person name="Lefevre C.M."/>
            <person name="Sharp J.A."/>
            <person name="Nicholas K.R."/>
            <person name="Ray D.A."/>
            <person name="Kube M."/>
            <person name="Reinhardt R."/>
            <person name="Pringle T.H."/>
            <person name="Taylor J."/>
            <person name="Jones R.C."/>
            <person name="Nixon B."/>
            <person name="Dacheux J.L."/>
            <person name="Niwa H."/>
            <person name="Sekita Y."/>
            <person name="Huang X."/>
            <person name="Stark A."/>
            <person name="Kheradpour P."/>
            <person name="Kellis M."/>
            <person name="Flicek P."/>
            <person name="Chen Y."/>
            <person name="Webber C."/>
            <person name="Hardison R."/>
            <person name="Nelson J."/>
            <person name="Hallsworth-Pepin K."/>
            <person name="Delehaunty K."/>
            <person name="Markovic C."/>
            <person name="Minx P."/>
            <person name="Feng Y."/>
            <person name="Kremitzki C."/>
            <person name="Mitreva M."/>
            <person name="Glasscock J."/>
            <person name="Wylie T."/>
            <person name="Wohldmann P."/>
            <person name="Thiru P."/>
            <person name="Nhan M.N."/>
            <person name="Pohl C.S."/>
            <person name="Smith S.M."/>
            <person name="Hou S."/>
            <person name="Nefedov M."/>
            <person name="de Jong P.J."/>
            <person name="Renfree M.B."/>
            <person name="Mardis E.R."/>
            <person name="Wilson R.K."/>
        </authorList>
    </citation>
    <scope>NUCLEOTIDE SEQUENCE [LARGE SCALE GENOMIC DNA]</scope>
    <source>
        <strain evidence="2 3">Glennie</strain>
    </source>
</reference>
<keyword evidence="1" id="KW-0812">Transmembrane</keyword>
<feature type="transmembrane region" description="Helical" evidence="1">
    <location>
        <begin position="12"/>
        <end position="29"/>
    </location>
</feature>
<dbReference type="InParanoid" id="A0A6I8PBT1"/>
<evidence type="ECO:0000313" key="2">
    <source>
        <dbReference type="Ensembl" id="ENSOANP00000050236.1"/>
    </source>
</evidence>
<evidence type="ECO:0000313" key="3">
    <source>
        <dbReference type="Proteomes" id="UP000002279"/>
    </source>
</evidence>
<organism evidence="2 3">
    <name type="scientific">Ornithorhynchus anatinus</name>
    <name type="common">Duckbill platypus</name>
    <dbReference type="NCBI Taxonomy" id="9258"/>
    <lineage>
        <taxon>Eukaryota</taxon>
        <taxon>Metazoa</taxon>
        <taxon>Chordata</taxon>
        <taxon>Craniata</taxon>
        <taxon>Vertebrata</taxon>
        <taxon>Euteleostomi</taxon>
        <taxon>Mammalia</taxon>
        <taxon>Monotremata</taxon>
        <taxon>Ornithorhynchidae</taxon>
        <taxon>Ornithorhynchus</taxon>
    </lineage>
</organism>
<keyword evidence="1" id="KW-1133">Transmembrane helix</keyword>
<dbReference type="AlphaFoldDB" id="A0A6I8PBT1"/>
<accession>A0A6I8PBT1</accession>
<name>A0A6I8PBT1_ORNAN</name>
<evidence type="ECO:0000256" key="1">
    <source>
        <dbReference type="SAM" id="Phobius"/>
    </source>
</evidence>
<sequence>MLHLTFSSPLLPPPLVIIMMVFIKHLLCARRCSKHWGRWKFIRLSQVGLTVLMPISQMR</sequence>
<reference evidence="2" key="3">
    <citation type="submission" date="2025-09" db="UniProtKB">
        <authorList>
            <consortium name="Ensembl"/>
        </authorList>
    </citation>
    <scope>IDENTIFICATION</scope>
    <source>
        <strain evidence="2">Glennie</strain>
    </source>
</reference>
<keyword evidence="3" id="KW-1185">Reference proteome</keyword>
<protein>
    <submittedName>
        <fullName evidence="2">Uncharacterized protein</fullName>
    </submittedName>
</protein>
<proteinExistence type="predicted"/>